<feature type="transmembrane region" description="Helical" evidence="6">
    <location>
        <begin position="223"/>
        <end position="243"/>
    </location>
</feature>
<gene>
    <name evidence="8" type="ORF">GCM10007392_28520</name>
</gene>
<feature type="transmembrane region" description="Helical" evidence="6">
    <location>
        <begin position="93"/>
        <end position="115"/>
    </location>
</feature>
<feature type="transmembrane region" description="Helical" evidence="6">
    <location>
        <begin position="31"/>
        <end position="53"/>
    </location>
</feature>
<comment type="similarity">
    <text evidence="2">Belongs to the EamA transporter family.</text>
</comment>
<evidence type="ECO:0000256" key="2">
    <source>
        <dbReference type="ARBA" id="ARBA00007362"/>
    </source>
</evidence>
<keyword evidence="9" id="KW-1185">Reference proteome</keyword>
<feature type="domain" description="EamA" evidence="7">
    <location>
        <begin position="161"/>
        <end position="295"/>
    </location>
</feature>
<feature type="transmembrane region" description="Helical" evidence="6">
    <location>
        <begin position="160"/>
        <end position="180"/>
    </location>
</feature>
<keyword evidence="3 6" id="KW-0812">Transmembrane</keyword>
<keyword evidence="4 6" id="KW-1133">Transmembrane helix</keyword>
<evidence type="ECO:0000256" key="6">
    <source>
        <dbReference type="SAM" id="Phobius"/>
    </source>
</evidence>
<evidence type="ECO:0000256" key="3">
    <source>
        <dbReference type="ARBA" id="ARBA00022692"/>
    </source>
</evidence>
<dbReference type="PANTHER" id="PTHR32322">
    <property type="entry name" value="INNER MEMBRANE TRANSPORTER"/>
    <property type="match status" value="1"/>
</dbReference>
<dbReference type="InterPro" id="IPR000620">
    <property type="entry name" value="EamA_dom"/>
</dbReference>
<dbReference type="GO" id="GO:0016020">
    <property type="term" value="C:membrane"/>
    <property type="evidence" value="ECO:0007669"/>
    <property type="project" value="UniProtKB-SubCell"/>
</dbReference>
<comment type="caution">
    <text evidence="8">The sequence shown here is derived from an EMBL/GenBank/DDBJ whole genome shotgun (WGS) entry which is preliminary data.</text>
</comment>
<dbReference type="InterPro" id="IPR037185">
    <property type="entry name" value="EmrE-like"/>
</dbReference>
<accession>A0A918KCQ5</accession>
<sequence length="320" mass="34602">MTGTFYVLLACLLWALDTLIRYPLLEAGVSTLHIVFLEHAFLLVMMVVIGRVAGIRLWSFQKRDWPALFVIGGLGSAIGTLAFTQAFSLMNPTLVILLQKLQPVVAVSLSALVLGERISRGFLVYLAACLLGSLLLIGEDLLPLFSQEDWFYQPGLDAKLLGYGLTLTAVVGWGASTVFGKQLSQRGHGTSGIMTGRFALGFAILLPWLLIAQPDLSQVAPTQVGWIGVMVLISGLLGMAFYYRGLRRIASRHSALAEMCFPVAAGLVNWVFLGFALSPLQMVGAVVLVSASLLVHYPGRTLDQNANQLTSDDLIPALKK</sequence>
<dbReference type="PANTHER" id="PTHR32322:SF2">
    <property type="entry name" value="EAMA DOMAIN-CONTAINING PROTEIN"/>
    <property type="match status" value="1"/>
</dbReference>
<organism evidence="8 9">
    <name type="scientific">Saccharospirillum salsuginis</name>
    <dbReference type="NCBI Taxonomy" id="418750"/>
    <lineage>
        <taxon>Bacteria</taxon>
        <taxon>Pseudomonadati</taxon>
        <taxon>Pseudomonadota</taxon>
        <taxon>Gammaproteobacteria</taxon>
        <taxon>Oceanospirillales</taxon>
        <taxon>Saccharospirillaceae</taxon>
        <taxon>Saccharospirillum</taxon>
    </lineage>
</organism>
<dbReference type="AlphaFoldDB" id="A0A918KCQ5"/>
<name>A0A918KCQ5_9GAMM</name>
<feature type="transmembrane region" description="Helical" evidence="6">
    <location>
        <begin position="65"/>
        <end position="87"/>
    </location>
</feature>
<evidence type="ECO:0000256" key="4">
    <source>
        <dbReference type="ARBA" id="ARBA00022989"/>
    </source>
</evidence>
<comment type="subcellular location">
    <subcellularLocation>
        <location evidence="1">Membrane</location>
        <topology evidence="1">Multi-pass membrane protein</topology>
    </subcellularLocation>
</comment>
<evidence type="ECO:0000313" key="9">
    <source>
        <dbReference type="Proteomes" id="UP000626148"/>
    </source>
</evidence>
<evidence type="ECO:0000313" key="8">
    <source>
        <dbReference type="EMBL" id="GGX59091.1"/>
    </source>
</evidence>
<dbReference type="SUPFAM" id="SSF103481">
    <property type="entry name" value="Multidrug resistance efflux transporter EmrE"/>
    <property type="match status" value="2"/>
</dbReference>
<proteinExistence type="inferred from homology"/>
<reference evidence="8" key="1">
    <citation type="journal article" date="2014" name="Int. J. Syst. Evol. Microbiol.">
        <title>Complete genome sequence of Corynebacterium casei LMG S-19264T (=DSM 44701T), isolated from a smear-ripened cheese.</title>
        <authorList>
            <consortium name="US DOE Joint Genome Institute (JGI-PGF)"/>
            <person name="Walter F."/>
            <person name="Albersmeier A."/>
            <person name="Kalinowski J."/>
            <person name="Ruckert C."/>
        </authorList>
    </citation>
    <scope>NUCLEOTIDE SEQUENCE</scope>
    <source>
        <strain evidence="8">KCTC 22169</strain>
    </source>
</reference>
<protein>
    <submittedName>
        <fullName evidence="8">EamA family transporter</fullName>
    </submittedName>
</protein>
<evidence type="ECO:0000256" key="5">
    <source>
        <dbReference type="ARBA" id="ARBA00023136"/>
    </source>
</evidence>
<dbReference type="Proteomes" id="UP000626148">
    <property type="component" value="Unassembled WGS sequence"/>
</dbReference>
<dbReference type="RefSeq" id="WP_189609833.1">
    <property type="nucleotide sequence ID" value="NZ_BMXR01000007.1"/>
</dbReference>
<dbReference type="InterPro" id="IPR050638">
    <property type="entry name" value="AA-Vitamin_Transporters"/>
</dbReference>
<dbReference type="EMBL" id="BMXR01000007">
    <property type="protein sequence ID" value="GGX59091.1"/>
    <property type="molecule type" value="Genomic_DNA"/>
</dbReference>
<feature type="transmembrane region" description="Helical" evidence="6">
    <location>
        <begin position="192"/>
        <end position="211"/>
    </location>
</feature>
<evidence type="ECO:0000259" key="7">
    <source>
        <dbReference type="Pfam" id="PF00892"/>
    </source>
</evidence>
<reference evidence="8" key="2">
    <citation type="submission" date="2020-09" db="EMBL/GenBank/DDBJ databases">
        <authorList>
            <person name="Sun Q."/>
            <person name="Kim S."/>
        </authorList>
    </citation>
    <scope>NUCLEOTIDE SEQUENCE</scope>
    <source>
        <strain evidence="8">KCTC 22169</strain>
    </source>
</reference>
<keyword evidence="5 6" id="KW-0472">Membrane</keyword>
<feature type="domain" description="EamA" evidence="7">
    <location>
        <begin position="2"/>
        <end position="137"/>
    </location>
</feature>
<dbReference type="Pfam" id="PF00892">
    <property type="entry name" value="EamA"/>
    <property type="match status" value="2"/>
</dbReference>
<evidence type="ECO:0000256" key="1">
    <source>
        <dbReference type="ARBA" id="ARBA00004141"/>
    </source>
</evidence>
<feature type="transmembrane region" description="Helical" evidence="6">
    <location>
        <begin position="122"/>
        <end position="145"/>
    </location>
</feature>